<protein>
    <recommendedName>
        <fullName evidence="3">GrdX protein</fullName>
    </recommendedName>
</protein>
<dbReference type="AlphaFoldDB" id="A0A3Q9HQ26"/>
<accession>A0A3Q9HQ26</accession>
<dbReference type="KEGG" id="aft:BBF96_05450"/>
<evidence type="ECO:0008006" key="3">
    <source>
        <dbReference type="Google" id="ProtNLM"/>
    </source>
</evidence>
<dbReference type="OrthoDB" id="92592at2"/>
<reference evidence="1 2" key="1">
    <citation type="submission" date="2016-07" db="EMBL/GenBank/DDBJ databases">
        <title>Genome and transcriptome analysis of iron-reducing fermentative bacteria Anoxybacter fermentans.</title>
        <authorList>
            <person name="Zeng X."/>
            <person name="Shao Z."/>
        </authorList>
    </citation>
    <scope>NUCLEOTIDE SEQUENCE [LARGE SCALE GENOMIC DNA]</scope>
    <source>
        <strain evidence="1 2">DY22613</strain>
    </source>
</reference>
<name>A0A3Q9HQ26_9FIRM</name>
<dbReference type="NCBIfam" id="NF038093">
    <property type="entry name" value="GrdX"/>
    <property type="match status" value="1"/>
</dbReference>
<gene>
    <name evidence="1" type="ORF">BBF96_05450</name>
</gene>
<sequence length="125" mass="14440">MRQILIITNNPAVIERYKQQEMIIEKTVKDVLIRTRDLVHIGHKLISHPMAGSIKPNATPYRSIMVSLKPGKLDFNSLSIIEDAIRKFEQFQKDHPIPNWSENVLKDFQELDLTLLTSGYQSLVE</sequence>
<dbReference type="Proteomes" id="UP000267250">
    <property type="component" value="Chromosome"/>
</dbReference>
<dbReference type="RefSeq" id="WP_127016219.1">
    <property type="nucleotide sequence ID" value="NZ_CP016379.1"/>
</dbReference>
<keyword evidence="2" id="KW-1185">Reference proteome</keyword>
<organism evidence="1 2">
    <name type="scientific">Anoxybacter fermentans</name>
    <dbReference type="NCBI Taxonomy" id="1323375"/>
    <lineage>
        <taxon>Bacteria</taxon>
        <taxon>Bacillati</taxon>
        <taxon>Bacillota</taxon>
        <taxon>Clostridia</taxon>
        <taxon>Halanaerobiales</taxon>
        <taxon>Anoxybacter</taxon>
    </lineage>
</organism>
<dbReference type="InterPro" id="IPR047735">
    <property type="entry name" value="GrdX-like"/>
</dbReference>
<proteinExistence type="predicted"/>
<evidence type="ECO:0000313" key="2">
    <source>
        <dbReference type="Proteomes" id="UP000267250"/>
    </source>
</evidence>
<dbReference type="EMBL" id="CP016379">
    <property type="protein sequence ID" value="AZR72882.1"/>
    <property type="molecule type" value="Genomic_DNA"/>
</dbReference>
<evidence type="ECO:0000313" key="1">
    <source>
        <dbReference type="EMBL" id="AZR72882.1"/>
    </source>
</evidence>